<evidence type="ECO:0000256" key="2">
    <source>
        <dbReference type="SAM" id="Coils"/>
    </source>
</evidence>
<sequence>MKWSLSQCIGLIAALILALLSDSALAERRVALVIGNANYKKINRLENPVNDAPDISEALRKVGFEVIVKTDTDKGGFDRALSEFARKAAGSDAALFYYAGHGIQYQKQNYLLPVDIEVEDYNDVEFQAVNVTRVMTALERTTGVKIIILDACRDNPLDRMLSQSTRSAYGVTRGLARIDRTEGLVIAYATAPDQVAQDGSGRNSPFTEALIRRLAEPGLEIATLFRRVTQDVYERTNGRQRPEVSISLLSDYFLNLGDSDGLVWGRIRDSADPADFRTFMAKYPNSPFAREAQYRLDLFARIRREEDERVAREQEKARERERLQREALEQDRARLEAQRKVFERLEAEAAKEAARIAAERQEEARLENERVEAEKREASRKESERIIVQKRIDAERAAAARREADRVAAEDLARRQAEQREADRREVERIAAQKRIEADRLREAAAEAERQDALRAAEQQREAIRREVEQLAAKRRAEGERLARVTDAANDAGPAAAPDAGLSRQIGAALTDAERHEVERIAAEHRREQEAAAAEQRELQRLRAKRKLASGKEAKRLDAAIRALEAAAASRAAPDRNAATEQVR</sequence>
<dbReference type="SUPFAM" id="SSF52129">
    <property type="entry name" value="Caspase-like"/>
    <property type="match status" value="1"/>
</dbReference>
<feature type="region of interest" description="Disordered" evidence="3">
    <location>
        <begin position="401"/>
        <end position="459"/>
    </location>
</feature>
<dbReference type="PANTHER" id="PTHR22576">
    <property type="entry name" value="MUCOSA ASSOCIATED LYMPHOID TISSUE LYMPHOMA TRANSLOCATION PROTEIN 1/PARACASPASE"/>
    <property type="match status" value="1"/>
</dbReference>
<dbReference type="Gene3D" id="3.40.50.1460">
    <property type="match status" value="1"/>
</dbReference>
<accession>A0AAU7JNK2</accession>
<feature type="domain" description="Caspase family p20" evidence="4">
    <location>
        <begin position="27"/>
        <end position="156"/>
    </location>
</feature>
<dbReference type="GO" id="GO:0004197">
    <property type="term" value="F:cysteine-type endopeptidase activity"/>
    <property type="evidence" value="ECO:0007669"/>
    <property type="project" value="InterPro"/>
</dbReference>
<evidence type="ECO:0000256" key="1">
    <source>
        <dbReference type="ARBA" id="ARBA00010134"/>
    </source>
</evidence>
<name>A0AAU7JNK2_9HYPH</name>
<dbReference type="GO" id="GO:0006508">
    <property type="term" value="P:proteolysis"/>
    <property type="evidence" value="ECO:0007669"/>
    <property type="project" value="InterPro"/>
</dbReference>
<evidence type="ECO:0000259" key="4">
    <source>
        <dbReference type="PROSITE" id="PS50208"/>
    </source>
</evidence>
<dbReference type="PANTHER" id="PTHR22576:SF37">
    <property type="entry name" value="MUCOSA-ASSOCIATED LYMPHOID TISSUE LYMPHOMA TRANSLOCATION PROTEIN 1"/>
    <property type="match status" value="1"/>
</dbReference>
<comment type="similarity">
    <text evidence="1">Belongs to the peptidase C14A family.</text>
</comment>
<protein>
    <submittedName>
        <fullName evidence="5">Caspase family protein</fullName>
    </submittedName>
</protein>
<evidence type="ECO:0000313" key="5">
    <source>
        <dbReference type="EMBL" id="XBO41750.1"/>
    </source>
</evidence>
<feature type="compositionally biased region" description="Basic and acidic residues" evidence="3">
    <location>
        <begin position="475"/>
        <end position="484"/>
    </location>
</feature>
<dbReference type="Pfam" id="PF00656">
    <property type="entry name" value="Peptidase_C14"/>
    <property type="match status" value="1"/>
</dbReference>
<feature type="compositionally biased region" description="Low complexity" evidence="3">
    <location>
        <begin position="487"/>
        <end position="501"/>
    </location>
</feature>
<evidence type="ECO:0000256" key="3">
    <source>
        <dbReference type="SAM" id="MobiDB-lite"/>
    </source>
</evidence>
<dbReference type="InterPro" id="IPR011600">
    <property type="entry name" value="Pept_C14_caspase"/>
</dbReference>
<keyword evidence="2" id="KW-0175">Coiled coil</keyword>
<reference evidence="5" key="1">
    <citation type="submission" date="2024-05" db="EMBL/GenBank/DDBJ databases">
        <authorList>
            <person name="Kim S."/>
            <person name="Heo J."/>
            <person name="Choi H."/>
            <person name="Choi Y."/>
            <person name="Kwon S.-W."/>
            <person name="Kim Y."/>
        </authorList>
    </citation>
    <scope>NUCLEOTIDE SEQUENCE</scope>
    <source>
        <strain evidence="5">KACC 23698</strain>
    </source>
</reference>
<organism evidence="5">
    <name type="scientific">Alsobacter sp. KACC 23698</name>
    <dbReference type="NCBI Taxonomy" id="3149229"/>
    <lineage>
        <taxon>Bacteria</taxon>
        <taxon>Pseudomonadati</taxon>
        <taxon>Pseudomonadota</taxon>
        <taxon>Alphaproteobacteria</taxon>
        <taxon>Hyphomicrobiales</taxon>
        <taxon>Alsobacteraceae</taxon>
        <taxon>Alsobacter</taxon>
    </lineage>
</organism>
<proteinExistence type="inferred from homology"/>
<gene>
    <name evidence="5" type="ORF">ABEG18_11960</name>
</gene>
<dbReference type="PROSITE" id="PS50208">
    <property type="entry name" value="CASPASE_P20"/>
    <property type="match status" value="1"/>
</dbReference>
<feature type="coiled-coil region" evidence="2">
    <location>
        <begin position="518"/>
        <end position="552"/>
    </location>
</feature>
<dbReference type="InterPro" id="IPR001309">
    <property type="entry name" value="Pept_C14_p20"/>
</dbReference>
<dbReference type="SMART" id="SM00115">
    <property type="entry name" value="CASc"/>
    <property type="match status" value="1"/>
</dbReference>
<dbReference type="EMBL" id="CP157484">
    <property type="protein sequence ID" value="XBO41750.1"/>
    <property type="molecule type" value="Genomic_DNA"/>
</dbReference>
<dbReference type="RefSeq" id="WP_406858599.1">
    <property type="nucleotide sequence ID" value="NZ_CP157484.1"/>
</dbReference>
<dbReference type="InterPro" id="IPR015917">
    <property type="entry name" value="Pept_C14A"/>
</dbReference>
<feature type="region of interest" description="Disordered" evidence="3">
    <location>
        <begin position="359"/>
        <end position="378"/>
    </location>
</feature>
<dbReference type="AlphaFoldDB" id="A0AAU7JNK2"/>
<feature type="region of interest" description="Disordered" evidence="3">
    <location>
        <begin position="475"/>
        <end position="504"/>
    </location>
</feature>
<dbReference type="InterPro" id="IPR029030">
    <property type="entry name" value="Caspase-like_dom_sf"/>
</dbReference>
<dbReference type="InterPro" id="IPR052039">
    <property type="entry name" value="Caspase-related_regulators"/>
</dbReference>